<protein>
    <submittedName>
        <fullName evidence="2">Uncharacterized protein</fullName>
    </submittedName>
</protein>
<feature type="region of interest" description="Disordered" evidence="1">
    <location>
        <begin position="1"/>
        <end position="136"/>
    </location>
</feature>
<name>A0AAD3XZT4_NEPGR</name>
<sequence>MSSCIEVSPQEGTTDTTQTTDSIQEIRPLEEAPENDEEHEQAESNPIATIQLIDPAGKAAAGVQPQSATEENLLTDEVENSMIEKGQIPDGEETYQMEGRLIEKGEENNERMQTKEVETVENSKTDEEKEEDEMLPATTLFANKMSWNDILTEAAGQMPSSTNESYGQNVI</sequence>
<proteinExistence type="predicted"/>
<accession>A0AAD3XZT4</accession>
<dbReference type="Proteomes" id="UP001279734">
    <property type="component" value="Unassembled WGS sequence"/>
</dbReference>
<gene>
    <name evidence="2" type="ORF">Nepgr_025765</name>
</gene>
<comment type="caution">
    <text evidence="2">The sequence shown here is derived from an EMBL/GenBank/DDBJ whole genome shotgun (WGS) entry which is preliminary data.</text>
</comment>
<evidence type="ECO:0000313" key="2">
    <source>
        <dbReference type="EMBL" id="GMH23922.1"/>
    </source>
</evidence>
<evidence type="ECO:0000313" key="3">
    <source>
        <dbReference type="Proteomes" id="UP001279734"/>
    </source>
</evidence>
<feature type="compositionally biased region" description="Acidic residues" evidence="1">
    <location>
        <begin position="31"/>
        <end position="40"/>
    </location>
</feature>
<dbReference type="AlphaFoldDB" id="A0AAD3XZT4"/>
<evidence type="ECO:0000256" key="1">
    <source>
        <dbReference type="SAM" id="MobiDB-lite"/>
    </source>
</evidence>
<reference evidence="2" key="1">
    <citation type="submission" date="2023-05" db="EMBL/GenBank/DDBJ databases">
        <title>Nepenthes gracilis genome sequencing.</title>
        <authorList>
            <person name="Fukushima K."/>
        </authorList>
    </citation>
    <scope>NUCLEOTIDE SEQUENCE</scope>
    <source>
        <strain evidence="2">SING2019-196</strain>
    </source>
</reference>
<dbReference type="EMBL" id="BSYO01000027">
    <property type="protein sequence ID" value="GMH23922.1"/>
    <property type="molecule type" value="Genomic_DNA"/>
</dbReference>
<feature type="compositionally biased region" description="Basic and acidic residues" evidence="1">
    <location>
        <begin position="100"/>
        <end position="127"/>
    </location>
</feature>
<keyword evidence="3" id="KW-1185">Reference proteome</keyword>
<organism evidence="2 3">
    <name type="scientific">Nepenthes gracilis</name>
    <name type="common">Slender pitcher plant</name>
    <dbReference type="NCBI Taxonomy" id="150966"/>
    <lineage>
        <taxon>Eukaryota</taxon>
        <taxon>Viridiplantae</taxon>
        <taxon>Streptophyta</taxon>
        <taxon>Embryophyta</taxon>
        <taxon>Tracheophyta</taxon>
        <taxon>Spermatophyta</taxon>
        <taxon>Magnoliopsida</taxon>
        <taxon>eudicotyledons</taxon>
        <taxon>Gunneridae</taxon>
        <taxon>Pentapetalae</taxon>
        <taxon>Caryophyllales</taxon>
        <taxon>Nepenthaceae</taxon>
        <taxon>Nepenthes</taxon>
    </lineage>
</organism>